<dbReference type="EMBL" id="ASPP01007340">
    <property type="protein sequence ID" value="ETO27307.1"/>
    <property type="molecule type" value="Genomic_DNA"/>
</dbReference>
<accession>X6NPK6</accession>
<comment type="caution">
    <text evidence="1">The sequence shown here is derived from an EMBL/GenBank/DDBJ whole genome shotgun (WGS) entry which is preliminary data.</text>
</comment>
<dbReference type="SUPFAM" id="SSF48371">
    <property type="entry name" value="ARM repeat"/>
    <property type="match status" value="1"/>
</dbReference>
<dbReference type="Proteomes" id="UP000023152">
    <property type="component" value="Unassembled WGS sequence"/>
</dbReference>
<dbReference type="OrthoDB" id="543373at2759"/>
<dbReference type="InterPro" id="IPR011989">
    <property type="entry name" value="ARM-like"/>
</dbReference>
<dbReference type="AlphaFoldDB" id="X6NPK6"/>
<dbReference type="Gene3D" id="1.25.10.10">
    <property type="entry name" value="Leucine-rich Repeat Variant"/>
    <property type="match status" value="1"/>
</dbReference>
<protein>
    <submittedName>
        <fullName evidence="1">Importin beta-3</fullName>
    </submittedName>
</protein>
<dbReference type="InterPro" id="IPR016024">
    <property type="entry name" value="ARM-type_fold"/>
</dbReference>
<evidence type="ECO:0000313" key="2">
    <source>
        <dbReference type="Proteomes" id="UP000023152"/>
    </source>
</evidence>
<gene>
    <name evidence="1" type="ORF">RFI_09820</name>
</gene>
<sequence>MHICNIFVGIYQLLEYQGPEGAFVHKAGLYVLCDIYEQLPPAKTCSFLEDTVSKALTILKTDQDLLVRQASFYLFGVIAQRCEEKFSKYICVVLDQCMQCIRSASEVYRKGELSEDAGSVVDCAMSTMGKLIKHTPFKQIPSVNYDQVLSIWLSHLPIQFDMTQSVFCHTLLLQLVDQNEPVVLGKNFENMPHIAKIFAQIIDTNKSSDRLNIAIRQICRKVTFPFPTAFFR</sequence>
<name>X6NPK6_RETFI</name>
<reference evidence="1 2" key="1">
    <citation type="journal article" date="2013" name="Curr. Biol.">
        <title>The Genome of the Foraminiferan Reticulomyxa filosa.</title>
        <authorList>
            <person name="Glockner G."/>
            <person name="Hulsmann N."/>
            <person name="Schleicher M."/>
            <person name="Noegel A.A."/>
            <person name="Eichinger L."/>
            <person name="Gallinger C."/>
            <person name="Pawlowski J."/>
            <person name="Sierra R."/>
            <person name="Euteneuer U."/>
            <person name="Pillet L."/>
            <person name="Moustafa A."/>
            <person name="Platzer M."/>
            <person name="Groth M."/>
            <person name="Szafranski K."/>
            <person name="Schliwa M."/>
        </authorList>
    </citation>
    <scope>NUCLEOTIDE SEQUENCE [LARGE SCALE GENOMIC DNA]</scope>
</reference>
<evidence type="ECO:0000313" key="1">
    <source>
        <dbReference type="EMBL" id="ETO27307.1"/>
    </source>
</evidence>
<organism evidence="1 2">
    <name type="scientific">Reticulomyxa filosa</name>
    <dbReference type="NCBI Taxonomy" id="46433"/>
    <lineage>
        <taxon>Eukaryota</taxon>
        <taxon>Sar</taxon>
        <taxon>Rhizaria</taxon>
        <taxon>Retaria</taxon>
        <taxon>Foraminifera</taxon>
        <taxon>Monothalamids</taxon>
        <taxon>Reticulomyxidae</taxon>
        <taxon>Reticulomyxa</taxon>
    </lineage>
</organism>
<proteinExistence type="predicted"/>
<keyword evidence="2" id="KW-1185">Reference proteome</keyword>